<comment type="caution">
    <text evidence="3">The sequence shown here is derived from an EMBL/GenBank/DDBJ whole genome shotgun (WGS) entry which is preliminary data.</text>
</comment>
<dbReference type="NCBIfam" id="TIGR01614">
    <property type="entry name" value="PME_inhib"/>
    <property type="match status" value="1"/>
</dbReference>
<organism evidence="3 4">
    <name type="scientific">Ficus carica</name>
    <name type="common">Common fig</name>
    <dbReference type="NCBI Taxonomy" id="3494"/>
    <lineage>
        <taxon>Eukaryota</taxon>
        <taxon>Viridiplantae</taxon>
        <taxon>Streptophyta</taxon>
        <taxon>Embryophyta</taxon>
        <taxon>Tracheophyta</taxon>
        <taxon>Spermatophyta</taxon>
        <taxon>Magnoliopsida</taxon>
        <taxon>eudicotyledons</taxon>
        <taxon>Gunneridae</taxon>
        <taxon>Pentapetalae</taxon>
        <taxon>rosids</taxon>
        <taxon>fabids</taxon>
        <taxon>Rosales</taxon>
        <taxon>Moraceae</taxon>
        <taxon>Ficeae</taxon>
        <taxon>Ficus</taxon>
    </lineage>
</organism>
<keyword evidence="1" id="KW-0732">Signal</keyword>
<dbReference type="PANTHER" id="PTHR31890">
    <property type="entry name" value="PLANT INVERTASE/PECTIN METHYLESTERASE INHIBITOR SUPERFAMILY PROTEIN"/>
    <property type="match status" value="1"/>
</dbReference>
<evidence type="ECO:0000256" key="1">
    <source>
        <dbReference type="SAM" id="SignalP"/>
    </source>
</evidence>
<feature type="signal peptide" evidence="1">
    <location>
        <begin position="1"/>
        <end position="24"/>
    </location>
</feature>
<dbReference type="Pfam" id="PF04043">
    <property type="entry name" value="PMEI"/>
    <property type="match status" value="1"/>
</dbReference>
<dbReference type="InterPro" id="IPR034088">
    <property type="entry name" value="Pla_a_1-like"/>
</dbReference>
<reference evidence="3" key="1">
    <citation type="submission" date="2023-07" db="EMBL/GenBank/DDBJ databases">
        <title>draft genome sequence of fig (Ficus carica).</title>
        <authorList>
            <person name="Takahashi T."/>
            <person name="Nishimura K."/>
        </authorList>
    </citation>
    <scope>NUCLEOTIDE SEQUENCE</scope>
</reference>
<evidence type="ECO:0000259" key="2">
    <source>
        <dbReference type="SMART" id="SM00856"/>
    </source>
</evidence>
<evidence type="ECO:0000313" key="4">
    <source>
        <dbReference type="Proteomes" id="UP001187192"/>
    </source>
</evidence>
<feature type="domain" description="Pectinesterase inhibitor" evidence="2">
    <location>
        <begin position="35"/>
        <end position="181"/>
    </location>
</feature>
<evidence type="ECO:0000313" key="3">
    <source>
        <dbReference type="EMBL" id="GMN48533.1"/>
    </source>
</evidence>
<sequence length="186" mass="20760">MKSQSLPISTVVSMFLVLVFLSRSSHQYSASTKQAETNLVDTVCKETINNTNCLEFLESDPRTKNAMDLNDLAKLVLELALSNAKDSQNFINNMITGVYEPDHCQQVLEKCAFWYEAVVASFRSALLELEEDVMSANYDVEIAGDDAGNCENEMILNKVVIPSVSERNYQVKLYSNIGDVITNKLS</sequence>
<proteinExistence type="predicted"/>
<dbReference type="SMART" id="SM00856">
    <property type="entry name" value="PMEI"/>
    <property type="match status" value="1"/>
</dbReference>
<gene>
    <name evidence="3" type="ORF">TIFTF001_017708</name>
</gene>
<dbReference type="Proteomes" id="UP001187192">
    <property type="component" value="Unassembled WGS sequence"/>
</dbReference>
<dbReference type="AlphaFoldDB" id="A0AA88D782"/>
<feature type="chain" id="PRO_5041679513" description="Pectinesterase inhibitor domain-containing protein" evidence="1">
    <location>
        <begin position="25"/>
        <end position="186"/>
    </location>
</feature>
<dbReference type="InterPro" id="IPR035513">
    <property type="entry name" value="Invertase/methylesterase_inhib"/>
</dbReference>
<dbReference type="CDD" id="cd15795">
    <property type="entry name" value="PMEI-Pla_a_1_like"/>
    <property type="match status" value="1"/>
</dbReference>
<name>A0AA88D782_FICCA</name>
<protein>
    <recommendedName>
        <fullName evidence="2">Pectinesterase inhibitor domain-containing protein</fullName>
    </recommendedName>
</protein>
<dbReference type="InterPro" id="IPR006501">
    <property type="entry name" value="Pectinesterase_inhib_dom"/>
</dbReference>
<dbReference type="Gene3D" id="1.20.140.40">
    <property type="entry name" value="Invertase/pectin methylesterase inhibitor family protein"/>
    <property type="match status" value="1"/>
</dbReference>
<dbReference type="SUPFAM" id="SSF101148">
    <property type="entry name" value="Plant invertase/pectin methylesterase inhibitor"/>
    <property type="match status" value="1"/>
</dbReference>
<accession>A0AA88D782</accession>
<dbReference type="PANTHER" id="PTHR31890:SF9">
    <property type="entry name" value="PLANT INVERTASE_PECTIN METHYLESTERASE INHIBITOR SUPERFAMILY PROTEIN"/>
    <property type="match status" value="1"/>
</dbReference>
<dbReference type="EMBL" id="BTGU01000028">
    <property type="protein sequence ID" value="GMN48533.1"/>
    <property type="molecule type" value="Genomic_DNA"/>
</dbReference>
<keyword evidence="4" id="KW-1185">Reference proteome</keyword>
<dbReference type="GO" id="GO:0004857">
    <property type="term" value="F:enzyme inhibitor activity"/>
    <property type="evidence" value="ECO:0007669"/>
    <property type="project" value="InterPro"/>
</dbReference>